<dbReference type="EMBL" id="FOJO01000022">
    <property type="protein sequence ID" value="SFA58872.1"/>
    <property type="molecule type" value="Genomic_DNA"/>
</dbReference>
<evidence type="ECO:0000313" key="3">
    <source>
        <dbReference type="Proteomes" id="UP000182312"/>
    </source>
</evidence>
<protein>
    <submittedName>
        <fullName evidence="2">Uncharacterized protein</fullName>
    </submittedName>
</protein>
<feature type="chain" id="PRO_5010165828" evidence="1">
    <location>
        <begin position="23"/>
        <end position="113"/>
    </location>
</feature>
<reference evidence="2 3" key="1">
    <citation type="submission" date="2016-10" db="EMBL/GenBank/DDBJ databases">
        <authorList>
            <person name="de Groot N.N."/>
        </authorList>
    </citation>
    <scope>NUCLEOTIDE SEQUENCE [LARGE SCALE GENOMIC DNA]</scope>
    <source>
        <strain evidence="2 3">CGMCC 1.6117</strain>
    </source>
</reference>
<sequence length="113" mass="11648">MPVLRGLVILLFVLLSPLHAAAERGDGGMAGMPGMAAMPVMQAVADMASDEGMARCCDSGAHQGFSCQSLTALPGILTLAAPATAMRRMAGPPARHLPRGYEPALDLRPPIAL</sequence>
<dbReference type="Proteomes" id="UP000182312">
    <property type="component" value="Unassembled WGS sequence"/>
</dbReference>
<gene>
    <name evidence="2" type="ORF">SAMN04487972_12230</name>
</gene>
<evidence type="ECO:0000256" key="1">
    <source>
        <dbReference type="SAM" id="SignalP"/>
    </source>
</evidence>
<dbReference type="AlphaFoldDB" id="A0A1I0U474"/>
<dbReference type="RefSeq" id="WP_139221726.1">
    <property type="nucleotide sequence ID" value="NZ_FOJO01000022.1"/>
</dbReference>
<evidence type="ECO:0000313" key="2">
    <source>
        <dbReference type="EMBL" id="SFA58872.1"/>
    </source>
</evidence>
<organism evidence="2 3">
    <name type="scientific">Paracoccus halophilus</name>
    <dbReference type="NCBI Taxonomy" id="376733"/>
    <lineage>
        <taxon>Bacteria</taxon>
        <taxon>Pseudomonadati</taxon>
        <taxon>Pseudomonadota</taxon>
        <taxon>Alphaproteobacteria</taxon>
        <taxon>Rhodobacterales</taxon>
        <taxon>Paracoccaceae</taxon>
        <taxon>Paracoccus</taxon>
    </lineage>
</organism>
<accession>A0A1I0U474</accession>
<name>A0A1I0U474_9RHOB</name>
<feature type="signal peptide" evidence="1">
    <location>
        <begin position="1"/>
        <end position="22"/>
    </location>
</feature>
<proteinExistence type="predicted"/>
<keyword evidence="1" id="KW-0732">Signal</keyword>